<dbReference type="PROSITE" id="PS01211">
    <property type="entry name" value="UPF0001"/>
    <property type="match status" value="1"/>
</dbReference>
<dbReference type="AlphaFoldDB" id="A0A0F9R2K6"/>
<dbReference type="InterPro" id="IPR029066">
    <property type="entry name" value="PLP-binding_barrel"/>
</dbReference>
<dbReference type="Gene3D" id="3.20.20.10">
    <property type="entry name" value="Alanine racemase"/>
    <property type="match status" value="1"/>
</dbReference>
<evidence type="ECO:0000259" key="2">
    <source>
        <dbReference type="Pfam" id="PF01168"/>
    </source>
</evidence>
<dbReference type="InterPro" id="IPR011078">
    <property type="entry name" value="PyrdxlP_homeostasis"/>
</dbReference>
<dbReference type="InterPro" id="IPR001608">
    <property type="entry name" value="Ala_racemase_N"/>
</dbReference>
<evidence type="ECO:0000313" key="3">
    <source>
        <dbReference type="EMBL" id="KKN50810.1"/>
    </source>
</evidence>
<comment type="caution">
    <text evidence="3">The sequence shown here is derived from an EMBL/GenBank/DDBJ whole genome shotgun (WGS) entry which is preliminary data.</text>
</comment>
<dbReference type="SUPFAM" id="SSF51419">
    <property type="entry name" value="PLP-binding barrel"/>
    <property type="match status" value="1"/>
</dbReference>
<dbReference type="Pfam" id="PF01168">
    <property type="entry name" value="Ala_racemase_N"/>
    <property type="match status" value="1"/>
</dbReference>
<accession>A0A0F9R2K6</accession>
<evidence type="ECO:0000256" key="1">
    <source>
        <dbReference type="ARBA" id="ARBA00022898"/>
    </source>
</evidence>
<dbReference type="FunFam" id="3.20.20.10:FF:000018">
    <property type="entry name" value="Pyridoxal phosphate homeostasis protein"/>
    <property type="match status" value="1"/>
</dbReference>
<dbReference type="NCBIfam" id="TIGR00044">
    <property type="entry name" value="YggS family pyridoxal phosphate-dependent enzyme"/>
    <property type="match status" value="1"/>
</dbReference>
<dbReference type="PIRSF" id="PIRSF004848">
    <property type="entry name" value="YBL036c_PLPDEIII"/>
    <property type="match status" value="1"/>
</dbReference>
<name>A0A0F9R2K6_9ZZZZ</name>
<dbReference type="GO" id="GO:0030170">
    <property type="term" value="F:pyridoxal phosphate binding"/>
    <property type="evidence" value="ECO:0007669"/>
    <property type="project" value="InterPro"/>
</dbReference>
<proteinExistence type="inferred from homology"/>
<gene>
    <name evidence="3" type="ORF">LCGC14_0628920</name>
</gene>
<feature type="domain" description="Alanine racemase N-terminal" evidence="2">
    <location>
        <begin position="10"/>
        <end position="223"/>
    </location>
</feature>
<dbReference type="PANTHER" id="PTHR10146:SF14">
    <property type="entry name" value="PYRIDOXAL PHOSPHATE HOMEOSTASIS PROTEIN"/>
    <property type="match status" value="1"/>
</dbReference>
<keyword evidence="1" id="KW-0663">Pyridoxal phosphate</keyword>
<dbReference type="PANTHER" id="PTHR10146">
    <property type="entry name" value="PROLINE SYNTHETASE CO-TRANSCRIBED BACTERIAL HOMOLOG PROTEIN"/>
    <property type="match status" value="1"/>
</dbReference>
<protein>
    <recommendedName>
        <fullName evidence="2">Alanine racemase N-terminal domain-containing protein</fullName>
    </recommendedName>
</protein>
<dbReference type="EMBL" id="LAZR01001094">
    <property type="protein sequence ID" value="KKN50810.1"/>
    <property type="molecule type" value="Genomic_DNA"/>
</dbReference>
<dbReference type="CDD" id="cd00635">
    <property type="entry name" value="PLPDE_III_YBL036c_like"/>
    <property type="match status" value="1"/>
</dbReference>
<sequence length="224" mass="24773">MSISSNIQILKTKIKDIAKKANRDSGELQIVVASKYANASQIKDAFDAGVSVFGENRVQELLEKQEQLKDLPIKWHFIGNLQTNKVKKVVGKVELIQSVDSLRLAHEINKRALNASIVQPVLMQVNTSREESKSGVEPSKSLQIAKEIANLDGIDLKGLMGIAPLTDDEEILRRHFSLSKKIFVEIQTELGHGFKWVSMGMSNDFELAIACGSNMLRLGSAIFA</sequence>
<organism evidence="3">
    <name type="scientific">marine sediment metagenome</name>
    <dbReference type="NCBI Taxonomy" id="412755"/>
    <lineage>
        <taxon>unclassified sequences</taxon>
        <taxon>metagenomes</taxon>
        <taxon>ecological metagenomes</taxon>
    </lineage>
</organism>
<reference evidence="3" key="1">
    <citation type="journal article" date="2015" name="Nature">
        <title>Complex archaea that bridge the gap between prokaryotes and eukaryotes.</title>
        <authorList>
            <person name="Spang A."/>
            <person name="Saw J.H."/>
            <person name="Jorgensen S.L."/>
            <person name="Zaremba-Niedzwiedzka K."/>
            <person name="Martijn J."/>
            <person name="Lind A.E."/>
            <person name="van Eijk R."/>
            <person name="Schleper C."/>
            <person name="Guy L."/>
            <person name="Ettema T.J."/>
        </authorList>
    </citation>
    <scope>NUCLEOTIDE SEQUENCE</scope>
</reference>
<dbReference type="HAMAP" id="MF_02087">
    <property type="entry name" value="PLP_homeostasis"/>
    <property type="match status" value="1"/>
</dbReference>